<dbReference type="PROSITE" id="PS50294">
    <property type="entry name" value="WD_REPEATS_REGION"/>
    <property type="match status" value="1"/>
</dbReference>
<dbReference type="EMBL" id="JBBJBU010000011">
    <property type="protein sequence ID" value="KAK7203676.1"/>
    <property type="molecule type" value="Genomic_DNA"/>
</dbReference>
<evidence type="ECO:0000256" key="8">
    <source>
        <dbReference type="SAM" id="MobiDB-lite"/>
    </source>
</evidence>
<proteinExistence type="inferred from homology"/>
<comment type="similarity">
    <text evidence="2 7">Belongs to the WD repeat IPI3/WDR18 family.</text>
</comment>
<dbReference type="InterPro" id="IPR045227">
    <property type="entry name" value="WDR18/Ipi3/RID3"/>
</dbReference>
<gene>
    <name evidence="9" type="ORF">BZA70DRAFT_72282</name>
</gene>
<sequence length="479" mass="52298">MADSMIDEYLIYCTASSGPKDDGTISVGKFNSGLSTVKTFKQSGSFSNRVVVNESVVLAAQAKKAIINVYSYAKDGPVQKLFVPDKLSCLAATHSGKFLVAGTASGKLIVWDLTSGVCLLYKEVHYGEISCLVFSHDDGMLFSGGHDSRILGWRLIDLVRAQSRYEELQPVCSSNQHKLPITGLACGYGSSLEARLYSTAADGTCMVWNASDLRLYTTYVFNGTGTCLALDPAERAIYVGTDSGSIIHIDLYRSSNDGTGLEYNGGLQRVVNVESDAYARFDSHSAKVLSLDLSFDATQLVSGGEDGVVLLWDISSHQIMKKLGPAKTPVFYVKIQQSLPATKYFQLESLKFSFDQQFERNHNSWSLPTPFSAPNVSITQLVNQPSGPDHEQFIKTQPNAIVPPGFTGSLKPSSQRKPTQTKSDTDKNTPTTPSTTDESTQLPSSEQDKKEIEELKAKLQTMTGAYNQLWAKFSEKSSK</sequence>
<keyword evidence="7" id="KW-0698">rRNA processing</keyword>
<evidence type="ECO:0000256" key="6">
    <source>
        <dbReference type="PROSITE-ProRule" id="PRU00221"/>
    </source>
</evidence>
<feature type="compositionally biased region" description="Polar residues" evidence="8">
    <location>
        <begin position="410"/>
        <end position="420"/>
    </location>
</feature>
<feature type="repeat" description="WD" evidence="6">
    <location>
        <begin position="281"/>
        <end position="322"/>
    </location>
</feature>
<evidence type="ECO:0000313" key="10">
    <source>
        <dbReference type="Proteomes" id="UP001498771"/>
    </source>
</evidence>
<dbReference type="PANTHER" id="PTHR18763:SF0">
    <property type="entry name" value="WD REPEAT-CONTAINING PROTEIN 18"/>
    <property type="match status" value="1"/>
</dbReference>
<comment type="function">
    <text evidence="1 7">Component of the RIX1 complex required for processing of ITS2 sequences from 35S pre-rRNA.</text>
</comment>
<keyword evidence="3 6" id="KW-0853">WD repeat</keyword>
<dbReference type="PANTHER" id="PTHR18763">
    <property type="entry name" value="WD-REPEAT PROTEIN 18"/>
    <property type="match status" value="1"/>
</dbReference>
<feature type="compositionally biased region" description="Low complexity" evidence="8">
    <location>
        <begin position="428"/>
        <end position="440"/>
    </location>
</feature>
<dbReference type="InterPro" id="IPR036322">
    <property type="entry name" value="WD40_repeat_dom_sf"/>
</dbReference>
<feature type="region of interest" description="Disordered" evidence="8">
    <location>
        <begin position="399"/>
        <end position="450"/>
    </location>
</feature>
<dbReference type="InterPro" id="IPR019775">
    <property type="entry name" value="WD40_repeat_CS"/>
</dbReference>
<comment type="subcellular location">
    <subcellularLocation>
        <location evidence="7">Nucleus</location>
    </subcellularLocation>
</comment>
<dbReference type="Proteomes" id="UP001498771">
    <property type="component" value="Unassembled WGS sequence"/>
</dbReference>
<dbReference type="PROSITE" id="PS50082">
    <property type="entry name" value="WD_REPEATS_2"/>
    <property type="match status" value="2"/>
</dbReference>
<dbReference type="RefSeq" id="XP_064766709.1">
    <property type="nucleotide sequence ID" value="XM_064915355.1"/>
</dbReference>
<accession>A0ABR1F1F5</accession>
<keyword evidence="7" id="KW-0539">Nucleus</keyword>
<evidence type="ECO:0000313" key="9">
    <source>
        <dbReference type="EMBL" id="KAK7203676.1"/>
    </source>
</evidence>
<evidence type="ECO:0000256" key="1">
    <source>
        <dbReference type="ARBA" id="ARBA00002355"/>
    </source>
</evidence>
<evidence type="ECO:0000256" key="7">
    <source>
        <dbReference type="RuleBase" id="RU369067"/>
    </source>
</evidence>
<dbReference type="SUPFAM" id="SSF50978">
    <property type="entry name" value="WD40 repeat-like"/>
    <property type="match status" value="1"/>
</dbReference>
<dbReference type="PROSITE" id="PS00678">
    <property type="entry name" value="WD_REPEATS_1"/>
    <property type="match status" value="1"/>
</dbReference>
<reference evidence="9 10" key="1">
    <citation type="submission" date="2024-03" db="EMBL/GenBank/DDBJ databases">
        <title>Genome-scale model development and genomic sequencing of the oleaginous clade Lipomyces.</title>
        <authorList>
            <consortium name="Lawrence Berkeley National Laboratory"/>
            <person name="Czajka J.J."/>
            <person name="Han Y."/>
            <person name="Kim J."/>
            <person name="Mondo S.J."/>
            <person name="Hofstad B.A."/>
            <person name="Robles A."/>
            <person name="Haridas S."/>
            <person name="Riley R."/>
            <person name="LaButti K."/>
            <person name="Pangilinan J."/>
            <person name="Andreopoulos W."/>
            <person name="Lipzen A."/>
            <person name="Yan J."/>
            <person name="Wang M."/>
            <person name="Ng V."/>
            <person name="Grigoriev I.V."/>
            <person name="Spatafora J.W."/>
            <person name="Magnuson J.K."/>
            <person name="Baker S.E."/>
            <person name="Pomraning K.R."/>
        </authorList>
    </citation>
    <scope>NUCLEOTIDE SEQUENCE [LARGE SCALE GENOMIC DNA]</scope>
    <source>
        <strain evidence="9 10">Phaff 52-87</strain>
    </source>
</reference>
<evidence type="ECO:0000256" key="4">
    <source>
        <dbReference type="ARBA" id="ARBA00022737"/>
    </source>
</evidence>
<organism evidence="9 10">
    <name type="scientific">Myxozyma melibiosi</name>
    <dbReference type="NCBI Taxonomy" id="54550"/>
    <lineage>
        <taxon>Eukaryota</taxon>
        <taxon>Fungi</taxon>
        <taxon>Dikarya</taxon>
        <taxon>Ascomycota</taxon>
        <taxon>Saccharomycotina</taxon>
        <taxon>Lipomycetes</taxon>
        <taxon>Lipomycetales</taxon>
        <taxon>Lipomycetaceae</taxon>
        <taxon>Myxozyma</taxon>
    </lineage>
</organism>
<comment type="caution">
    <text evidence="9">The sequence shown here is derived from an EMBL/GenBank/DDBJ whole genome shotgun (WGS) entry which is preliminary data.</text>
</comment>
<feature type="repeat" description="WD" evidence="6">
    <location>
        <begin position="122"/>
        <end position="155"/>
    </location>
</feature>
<dbReference type="Pfam" id="PF00400">
    <property type="entry name" value="WD40"/>
    <property type="match status" value="4"/>
</dbReference>
<keyword evidence="10" id="KW-1185">Reference proteome</keyword>
<dbReference type="Gene3D" id="2.130.10.10">
    <property type="entry name" value="YVTN repeat-like/Quinoprotein amine dehydrogenase"/>
    <property type="match status" value="2"/>
</dbReference>
<evidence type="ECO:0000256" key="5">
    <source>
        <dbReference type="ARBA" id="ARBA00026229"/>
    </source>
</evidence>
<keyword evidence="4" id="KW-0677">Repeat</keyword>
<name>A0ABR1F1F5_9ASCO</name>
<dbReference type="SMART" id="SM00320">
    <property type="entry name" value="WD40"/>
    <property type="match status" value="5"/>
</dbReference>
<dbReference type="GeneID" id="90040867"/>
<evidence type="ECO:0000256" key="2">
    <source>
        <dbReference type="ARBA" id="ARBA00010143"/>
    </source>
</evidence>
<protein>
    <recommendedName>
        <fullName evidence="5 7">Pre-rRNA-processing protein IPI3</fullName>
    </recommendedName>
</protein>
<comment type="subunit">
    <text evidence="7">Component of the RIX1 complex, composed of IPI1, RIX1/IPI2 and IPI3 in a 1:2:2 stoichiometry. The complex interacts (via RIX1) with MDN1 (via its hexameric AAA ATPase ring) and the pre-60S ribosome particles.</text>
</comment>
<dbReference type="InterPro" id="IPR001680">
    <property type="entry name" value="WD40_rpt"/>
</dbReference>
<evidence type="ECO:0000256" key="3">
    <source>
        <dbReference type="ARBA" id="ARBA00022574"/>
    </source>
</evidence>
<dbReference type="InterPro" id="IPR015943">
    <property type="entry name" value="WD40/YVTN_repeat-like_dom_sf"/>
</dbReference>